<comment type="caution">
    <text evidence="2">The sequence shown here is derived from an EMBL/GenBank/DDBJ whole genome shotgun (WGS) entry which is preliminary data.</text>
</comment>
<dbReference type="PANTHER" id="PTHR37577:SF1">
    <property type="entry name" value="INTEGRAL MEMBRANE PROTEIN"/>
    <property type="match status" value="1"/>
</dbReference>
<evidence type="ECO:0000313" key="3">
    <source>
        <dbReference type="Proteomes" id="UP000800235"/>
    </source>
</evidence>
<protein>
    <submittedName>
        <fullName evidence="2">Uncharacterized protein</fullName>
    </submittedName>
</protein>
<dbReference type="InterPro" id="IPR053018">
    <property type="entry name" value="Elsinochrome_Biosynth-Asso"/>
</dbReference>
<feature type="transmembrane region" description="Helical" evidence="1">
    <location>
        <begin position="234"/>
        <end position="257"/>
    </location>
</feature>
<proteinExistence type="predicted"/>
<keyword evidence="1" id="KW-0472">Membrane</keyword>
<sequence>MFDVSQSCQGTGSSNPDVVGIGVLGAFSASAFISLLIAFYYIRISDGGSATLWDVSDSDIDHSLSPQELERSKKLTLMNNIMLDLSDGQMLLGIALLLAALVQIKSLGLHHLHLIYDTASFTAISFWVSFSAACGYKKKPASNMPEPVSPPSRRRARLFAVLLYTTIHVTFSMQFIWQLNSWNDSVDVDQFYVFTTTFMLAVVLIAMIIYLIVMEQEEQEGHIKPHPVAYIKGCAIKVFTLLGLFSALTQFWVHLYMMVALRYTNRNLLADSGENQWGFGQSIAVIMLLSTIRDCLCAFHDYYVWKTKVLPKIIIATEHQETSKSTNPTTHPPELAMCLMPKVDTPVRPFTKRRTSLDLAKL</sequence>
<feature type="transmembrane region" description="Helical" evidence="1">
    <location>
        <begin position="81"/>
        <end position="102"/>
    </location>
</feature>
<keyword evidence="1" id="KW-0812">Transmembrane</keyword>
<evidence type="ECO:0000313" key="2">
    <source>
        <dbReference type="EMBL" id="KAF2430829.1"/>
    </source>
</evidence>
<accession>A0A9P4NT51</accession>
<dbReference type="OrthoDB" id="5427664at2759"/>
<feature type="transmembrane region" description="Helical" evidence="1">
    <location>
        <begin position="191"/>
        <end position="213"/>
    </location>
</feature>
<keyword evidence="1" id="KW-1133">Transmembrane helix</keyword>
<reference evidence="2" key="1">
    <citation type="journal article" date="2020" name="Stud. Mycol.">
        <title>101 Dothideomycetes genomes: a test case for predicting lifestyles and emergence of pathogens.</title>
        <authorList>
            <person name="Haridas S."/>
            <person name="Albert R."/>
            <person name="Binder M."/>
            <person name="Bloem J."/>
            <person name="Labutti K."/>
            <person name="Salamov A."/>
            <person name="Andreopoulos B."/>
            <person name="Baker S."/>
            <person name="Barry K."/>
            <person name="Bills G."/>
            <person name="Bluhm B."/>
            <person name="Cannon C."/>
            <person name="Castanera R."/>
            <person name="Culley D."/>
            <person name="Daum C."/>
            <person name="Ezra D."/>
            <person name="Gonzalez J."/>
            <person name="Henrissat B."/>
            <person name="Kuo A."/>
            <person name="Liang C."/>
            <person name="Lipzen A."/>
            <person name="Lutzoni F."/>
            <person name="Magnuson J."/>
            <person name="Mondo S."/>
            <person name="Nolan M."/>
            <person name="Ohm R."/>
            <person name="Pangilinan J."/>
            <person name="Park H.-J."/>
            <person name="Ramirez L."/>
            <person name="Alfaro M."/>
            <person name="Sun H."/>
            <person name="Tritt A."/>
            <person name="Yoshinaga Y."/>
            <person name="Zwiers L.-H."/>
            <person name="Turgeon B."/>
            <person name="Goodwin S."/>
            <person name="Spatafora J."/>
            <person name="Crous P."/>
            <person name="Grigoriev I."/>
        </authorList>
    </citation>
    <scope>NUCLEOTIDE SEQUENCE</scope>
    <source>
        <strain evidence="2">CBS 130266</strain>
    </source>
</reference>
<feature type="transmembrane region" description="Helical" evidence="1">
    <location>
        <begin position="157"/>
        <end position="179"/>
    </location>
</feature>
<dbReference type="EMBL" id="MU007036">
    <property type="protein sequence ID" value="KAF2430829.1"/>
    <property type="molecule type" value="Genomic_DNA"/>
</dbReference>
<dbReference type="AlphaFoldDB" id="A0A9P4NT51"/>
<feature type="transmembrane region" description="Helical" evidence="1">
    <location>
        <begin position="20"/>
        <end position="42"/>
    </location>
</feature>
<gene>
    <name evidence="2" type="ORF">EJ08DRAFT_660506</name>
</gene>
<keyword evidence="3" id="KW-1185">Reference proteome</keyword>
<evidence type="ECO:0000256" key="1">
    <source>
        <dbReference type="SAM" id="Phobius"/>
    </source>
</evidence>
<dbReference type="PANTHER" id="PTHR37577">
    <property type="entry name" value="INTEGRAL MEMBRANE PROTEIN"/>
    <property type="match status" value="1"/>
</dbReference>
<dbReference type="Proteomes" id="UP000800235">
    <property type="component" value="Unassembled WGS sequence"/>
</dbReference>
<name>A0A9P4NT51_9PEZI</name>
<feature type="transmembrane region" description="Helical" evidence="1">
    <location>
        <begin position="114"/>
        <end position="136"/>
    </location>
</feature>
<organism evidence="2 3">
    <name type="scientific">Tothia fuscella</name>
    <dbReference type="NCBI Taxonomy" id="1048955"/>
    <lineage>
        <taxon>Eukaryota</taxon>
        <taxon>Fungi</taxon>
        <taxon>Dikarya</taxon>
        <taxon>Ascomycota</taxon>
        <taxon>Pezizomycotina</taxon>
        <taxon>Dothideomycetes</taxon>
        <taxon>Pleosporomycetidae</taxon>
        <taxon>Venturiales</taxon>
        <taxon>Cylindrosympodiaceae</taxon>
        <taxon>Tothia</taxon>
    </lineage>
</organism>